<evidence type="ECO:0000313" key="6">
    <source>
        <dbReference type="Proteomes" id="UP000231693"/>
    </source>
</evidence>
<feature type="transmembrane region" description="Helical" evidence="3">
    <location>
        <begin position="34"/>
        <end position="57"/>
    </location>
</feature>
<evidence type="ECO:0000256" key="3">
    <source>
        <dbReference type="SAM" id="Phobius"/>
    </source>
</evidence>
<keyword evidence="6" id="KW-1185">Reference proteome</keyword>
<feature type="domain" description="Cell envelope-related transcriptional attenuator" evidence="4">
    <location>
        <begin position="112"/>
        <end position="276"/>
    </location>
</feature>
<name>A0A2M9CDG4_9CELL</name>
<dbReference type="InterPro" id="IPR004474">
    <property type="entry name" value="LytR_CpsA_psr"/>
</dbReference>
<protein>
    <submittedName>
        <fullName evidence="5">LytR family transcriptional attenuator</fullName>
    </submittedName>
</protein>
<dbReference type="PANTHER" id="PTHR33392">
    <property type="entry name" value="POLYISOPRENYL-TEICHOIC ACID--PEPTIDOGLYCAN TEICHOIC ACID TRANSFERASE TAGU"/>
    <property type="match status" value="1"/>
</dbReference>
<dbReference type="RefSeq" id="WP_239073222.1">
    <property type="nucleotide sequence ID" value="NZ_BOOX01000007.1"/>
</dbReference>
<evidence type="ECO:0000259" key="4">
    <source>
        <dbReference type="Pfam" id="PF03816"/>
    </source>
</evidence>
<dbReference type="NCBIfam" id="TIGR00350">
    <property type="entry name" value="lytR_cpsA_psr"/>
    <property type="match status" value="1"/>
</dbReference>
<organism evidence="5 6">
    <name type="scientific">Sediminihabitans luteus</name>
    <dbReference type="NCBI Taxonomy" id="1138585"/>
    <lineage>
        <taxon>Bacteria</taxon>
        <taxon>Bacillati</taxon>
        <taxon>Actinomycetota</taxon>
        <taxon>Actinomycetes</taxon>
        <taxon>Micrococcales</taxon>
        <taxon>Cellulomonadaceae</taxon>
        <taxon>Sediminihabitans</taxon>
    </lineage>
</organism>
<accession>A0A2M9CDG4</accession>
<comment type="caution">
    <text evidence="5">The sequence shown here is derived from an EMBL/GenBank/DDBJ whole genome shotgun (WGS) entry which is preliminary data.</text>
</comment>
<dbReference type="AlphaFoldDB" id="A0A2M9CDG4"/>
<keyword evidence="3" id="KW-0472">Membrane</keyword>
<evidence type="ECO:0000256" key="1">
    <source>
        <dbReference type="ARBA" id="ARBA00006068"/>
    </source>
</evidence>
<keyword evidence="3" id="KW-1133">Transmembrane helix</keyword>
<dbReference type="Gene3D" id="3.40.630.190">
    <property type="entry name" value="LCP protein"/>
    <property type="match status" value="1"/>
</dbReference>
<evidence type="ECO:0000313" key="5">
    <source>
        <dbReference type="EMBL" id="PJJ69974.1"/>
    </source>
</evidence>
<reference evidence="5 6" key="1">
    <citation type="submission" date="2017-11" db="EMBL/GenBank/DDBJ databases">
        <title>Genomic Encyclopedia of Archaeal and Bacterial Type Strains, Phase II (KMG-II): From Individual Species to Whole Genera.</title>
        <authorList>
            <person name="Goeker M."/>
        </authorList>
    </citation>
    <scope>NUCLEOTIDE SEQUENCE [LARGE SCALE GENOMIC DNA]</scope>
    <source>
        <strain evidence="5 6">DSM 25478</strain>
    </source>
</reference>
<evidence type="ECO:0000256" key="2">
    <source>
        <dbReference type="SAM" id="MobiDB-lite"/>
    </source>
</evidence>
<dbReference type="PANTHER" id="PTHR33392:SF6">
    <property type="entry name" value="POLYISOPRENYL-TEICHOIC ACID--PEPTIDOGLYCAN TEICHOIC ACID TRANSFERASE TAGU"/>
    <property type="match status" value="1"/>
</dbReference>
<dbReference type="EMBL" id="PGFE01000004">
    <property type="protein sequence ID" value="PJJ69974.1"/>
    <property type="molecule type" value="Genomic_DNA"/>
</dbReference>
<feature type="compositionally biased region" description="Polar residues" evidence="2">
    <location>
        <begin position="410"/>
        <end position="429"/>
    </location>
</feature>
<gene>
    <name evidence="5" type="ORF">CLV28_2451</name>
</gene>
<dbReference type="InterPro" id="IPR050922">
    <property type="entry name" value="LytR/CpsA/Psr_CW_biosynth"/>
</dbReference>
<keyword evidence="3" id="KW-0812">Transmembrane</keyword>
<dbReference type="Pfam" id="PF03816">
    <property type="entry name" value="LytR_cpsA_psr"/>
    <property type="match status" value="1"/>
</dbReference>
<feature type="region of interest" description="Disordered" evidence="2">
    <location>
        <begin position="1"/>
        <end position="24"/>
    </location>
</feature>
<comment type="similarity">
    <text evidence="1">Belongs to the LytR/CpsA/Psr (LCP) family.</text>
</comment>
<proteinExistence type="inferred from homology"/>
<feature type="region of interest" description="Disordered" evidence="2">
    <location>
        <begin position="358"/>
        <end position="429"/>
    </location>
</feature>
<feature type="compositionally biased region" description="Low complexity" evidence="2">
    <location>
        <begin position="369"/>
        <end position="409"/>
    </location>
</feature>
<sequence>MTVTHRSPRAKGSDDPTRGPAHARAAKGSLLRTVGLVTTGVLVFGTTAAAAVAATLYDNVTVGDVTGLTGDLEKPEPADPSAGEPLNVLLIGSDFRGGENTDFAVSGVEGMRSDTSIVAHVSADRSRVELVSIPRDSMVDRPECTMSDGTTVAGEHAMFNTAFAVGADHGDDIASAAACAINTVQSTTGVYIDDYAVVDFAGFEKMIDAIGGVQMCIPEPIDNPKADLVLEAGNQTLDGAEALGFARARYGIGDGSDLSRIGRQQQLLAATMSQVLSQNLLTDAPSLVKFLSAATESLTVSPGLSSIPDLTGLAYSLRGLSGGNITFMTIPNGPDPADPNRVVWTSDATDVWSRMAADEPITGEPETVPASDAPATGDDAGTSDAGTGDAGTGTDATGTDGADETTPTPQQTKTAGTEAFTSDDVTAVC</sequence>
<dbReference type="Proteomes" id="UP000231693">
    <property type="component" value="Unassembled WGS sequence"/>
</dbReference>